<keyword evidence="7" id="KW-0808">Transferase</keyword>
<dbReference type="InterPro" id="IPR012338">
    <property type="entry name" value="Beta-lactam/transpept-like"/>
</dbReference>
<dbReference type="InterPro" id="IPR038063">
    <property type="entry name" value="Transpep_catalytic_dom"/>
</dbReference>
<dbReference type="Pfam" id="PF00768">
    <property type="entry name" value="Peptidase_S11"/>
    <property type="match status" value="1"/>
</dbReference>
<dbReference type="Gene3D" id="3.40.710.10">
    <property type="entry name" value="DD-peptidase/beta-lactamase superfamily"/>
    <property type="match status" value="1"/>
</dbReference>
<dbReference type="GO" id="GO:0009252">
    <property type="term" value="P:peptidoglycan biosynthetic process"/>
    <property type="evidence" value="ECO:0007669"/>
    <property type="project" value="UniProtKB-KW"/>
</dbReference>
<evidence type="ECO:0000256" key="11">
    <source>
        <dbReference type="ARBA" id="ARBA00022984"/>
    </source>
</evidence>
<feature type="active site" description="Proton donor/acceptor" evidence="16">
    <location>
        <position position="557"/>
    </location>
</feature>
<dbReference type="SUPFAM" id="SSF69189">
    <property type="entry name" value="Penicillin-binding protein associated domain"/>
    <property type="match status" value="1"/>
</dbReference>
<comment type="pathway">
    <text evidence="2 16">Cell wall biogenesis; peptidoglycan biosynthesis.</text>
</comment>
<evidence type="ECO:0000256" key="5">
    <source>
        <dbReference type="ARBA" id="ARBA00022645"/>
    </source>
</evidence>
<gene>
    <name evidence="19" type="ORF">ABG084_03670</name>
</gene>
<keyword evidence="5" id="KW-0121">Carboxypeptidase</keyword>
<evidence type="ECO:0000256" key="8">
    <source>
        <dbReference type="ARBA" id="ARBA00022729"/>
    </source>
</evidence>
<protein>
    <recommendedName>
        <fullName evidence="4">serine-type D-Ala-D-Ala carboxypeptidase</fullName>
        <ecNumber evidence="4">3.4.16.4</ecNumber>
    </recommendedName>
</protein>
<dbReference type="PANTHER" id="PTHR21581">
    <property type="entry name" value="D-ALANYL-D-ALANINE CARBOXYPEPTIDASE"/>
    <property type="match status" value="1"/>
</dbReference>
<feature type="active site" description="Nucleophile" evidence="16">
    <location>
        <position position="584"/>
    </location>
</feature>
<name>A0AAU7G6X9_9LACO</name>
<dbReference type="PRINTS" id="PR00725">
    <property type="entry name" value="DADACBPTASE1"/>
</dbReference>
<evidence type="ECO:0000259" key="18">
    <source>
        <dbReference type="PROSITE" id="PS52029"/>
    </source>
</evidence>
<dbReference type="SUPFAM" id="SSF56601">
    <property type="entry name" value="beta-lactamase/transpeptidase-like"/>
    <property type="match status" value="1"/>
</dbReference>
<dbReference type="Pfam" id="PF07943">
    <property type="entry name" value="PBP5_C"/>
    <property type="match status" value="1"/>
</dbReference>
<dbReference type="GO" id="GO:0071555">
    <property type="term" value="P:cell wall organization"/>
    <property type="evidence" value="ECO:0007669"/>
    <property type="project" value="UniProtKB-UniRule"/>
</dbReference>
<dbReference type="EMBL" id="CP157383">
    <property type="protein sequence ID" value="XBM46229.1"/>
    <property type="molecule type" value="Genomic_DNA"/>
</dbReference>
<evidence type="ECO:0000256" key="14">
    <source>
        <dbReference type="PIRSR" id="PIRSR618044-1"/>
    </source>
</evidence>
<evidence type="ECO:0000256" key="1">
    <source>
        <dbReference type="ARBA" id="ARBA00003217"/>
    </source>
</evidence>
<dbReference type="AlphaFoldDB" id="A0AAU7G6X9"/>
<dbReference type="RefSeq" id="WP_274999739.1">
    <property type="nucleotide sequence ID" value="NZ_CP157383.1"/>
</dbReference>
<dbReference type="InterPro" id="IPR018044">
    <property type="entry name" value="Peptidase_S11"/>
</dbReference>
<sequence>MRKYKVKWFSIISLLVCILIFWIKPITVKASSINNYHQEQVELQAKSAIAIDLKSGQVLYAKNADKKLPVASMSKLITIYLTLDAINNKKLSWNQKVKPTKQIVKISNNPEYSGVPLKLNHAYTIKQLYEATLIQSANGPAMLLGQAISGSQQAFVKKMRNQLVSWNIGGATQLLTDSGLPNYTLGEERFKNKSKDAENTLSASDRAIIISHLLKKYPQVLNTTKVAKSSFVDGKTITPMQNWNWMLKGLSQYDPNYPVDGLKTGTTDAAGACFASTMKKNGRRLVTVVMGAQHANGEDPSRFIQTKKLLKYIFDNYSSKKIKQGFSFASVRRVKVINGKEKSAPVYVKEPTVVWLPKKQQLSNLKVKFSKNAIHAPQISGKTVGRFYLINTPVLNSNKDVAIKATVHQDVKQANFLVRIWNRLFNQQQNSHEKANSSVTTAQKVKKFRPYQDPKDLVKAGTWNKKSENKEQPDLTKVKDLWIRVSLKENRTYIMSGKKPIYTMLSTGGVYHKNKSDTPTGTYHIQHERGAAFYNHKLNEGAKYYVSWKDHGVYLFHSVPTKSDGSIDKKEAKKLGKIPGSHGCIRLSIPDSKWLAATVPAGTKVVIKNH</sequence>
<dbReference type="SMART" id="SM00936">
    <property type="entry name" value="PBP5_C"/>
    <property type="match status" value="1"/>
</dbReference>
<dbReference type="PANTHER" id="PTHR21581:SF11">
    <property type="entry name" value="D-ALANYL-D-ALANINE CARBOXYPEPTIDASE DACA"/>
    <property type="match status" value="1"/>
</dbReference>
<keyword evidence="8" id="KW-0732">Signal</keyword>
<evidence type="ECO:0000256" key="12">
    <source>
        <dbReference type="ARBA" id="ARBA00023316"/>
    </source>
</evidence>
<dbReference type="Pfam" id="PF03734">
    <property type="entry name" value="YkuD"/>
    <property type="match status" value="1"/>
</dbReference>
<dbReference type="GO" id="GO:0008360">
    <property type="term" value="P:regulation of cell shape"/>
    <property type="evidence" value="ECO:0007669"/>
    <property type="project" value="UniProtKB-UniRule"/>
</dbReference>
<accession>A0AAU7G6X9</accession>
<evidence type="ECO:0000256" key="3">
    <source>
        <dbReference type="ARBA" id="ARBA00007164"/>
    </source>
</evidence>
<dbReference type="InterPro" id="IPR037167">
    <property type="entry name" value="Peptidase_S11_C_sf"/>
</dbReference>
<feature type="binding site" evidence="15">
    <location>
        <position position="263"/>
    </location>
    <ligand>
        <name>substrate</name>
    </ligand>
</feature>
<dbReference type="GO" id="GO:0016740">
    <property type="term" value="F:transferase activity"/>
    <property type="evidence" value="ECO:0007669"/>
    <property type="project" value="UniProtKB-KW"/>
</dbReference>
<dbReference type="GO" id="GO:0006508">
    <property type="term" value="P:proteolysis"/>
    <property type="evidence" value="ECO:0007669"/>
    <property type="project" value="UniProtKB-KW"/>
</dbReference>
<keyword evidence="9" id="KW-0378">Hydrolase</keyword>
<dbReference type="PROSITE" id="PS52029">
    <property type="entry name" value="LD_TPASE"/>
    <property type="match status" value="1"/>
</dbReference>
<dbReference type="Gene3D" id="2.40.440.10">
    <property type="entry name" value="L,D-transpeptidase catalytic domain-like"/>
    <property type="match status" value="1"/>
</dbReference>
<feature type="domain" description="L,D-TPase catalytic" evidence="18">
    <location>
        <begin position="481"/>
        <end position="608"/>
    </location>
</feature>
<evidence type="ECO:0000256" key="6">
    <source>
        <dbReference type="ARBA" id="ARBA00022670"/>
    </source>
</evidence>
<evidence type="ECO:0000256" key="10">
    <source>
        <dbReference type="ARBA" id="ARBA00022960"/>
    </source>
</evidence>
<evidence type="ECO:0000256" key="13">
    <source>
        <dbReference type="ARBA" id="ARBA00034000"/>
    </source>
</evidence>
<dbReference type="SUPFAM" id="SSF141523">
    <property type="entry name" value="L,D-transpeptidase catalytic domain-like"/>
    <property type="match status" value="1"/>
</dbReference>
<proteinExistence type="inferred from homology"/>
<dbReference type="InterPro" id="IPR005490">
    <property type="entry name" value="LD_TPept_cat_dom"/>
</dbReference>
<feature type="active site" description="Acyl-ester intermediate" evidence="14">
    <location>
        <position position="72"/>
    </location>
</feature>
<reference evidence="19" key="1">
    <citation type="submission" date="2024-05" db="EMBL/GenBank/DDBJ databases">
        <authorList>
            <person name="Lee M.W."/>
            <person name="Lee J.K."/>
            <person name="Kim J.M."/>
            <person name="Choi D.G."/>
            <person name="Baek J.H."/>
            <person name="Bayburt H."/>
            <person name="Jung J.J."/>
            <person name="Han D.M."/>
            <person name="Jeon C.O."/>
        </authorList>
    </citation>
    <scope>NUCLEOTIDE SEQUENCE</scope>
    <source>
        <strain evidence="19">JCM 1131</strain>
    </source>
</reference>
<evidence type="ECO:0000256" key="4">
    <source>
        <dbReference type="ARBA" id="ARBA00012448"/>
    </source>
</evidence>
<dbReference type="GO" id="GO:0009002">
    <property type="term" value="F:serine-type D-Ala-D-Ala carboxypeptidase activity"/>
    <property type="evidence" value="ECO:0007669"/>
    <property type="project" value="UniProtKB-EC"/>
</dbReference>
<dbReference type="InterPro" id="IPR012907">
    <property type="entry name" value="Peptidase_S11_C"/>
</dbReference>
<evidence type="ECO:0000256" key="9">
    <source>
        <dbReference type="ARBA" id="ARBA00022801"/>
    </source>
</evidence>
<evidence type="ECO:0000256" key="17">
    <source>
        <dbReference type="RuleBase" id="RU004016"/>
    </source>
</evidence>
<feature type="active site" description="Proton acceptor" evidence="14">
    <location>
        <position position="75"/>
    </location>
</feature>
<evidence type="ECO:0000256" key="7">
    <source>
        <dbReference type="ARBA" id="ARBA00022679"/>
    </source>
</evidence>
<comment type="function">
    <text evidence="1">Removes C-terminal D-alanyl residues from sugar-peptide cell wall precursors.</text>
</comment>
<keyword evidence="6" id="KW-0645">Protease</keyword>
<keyword evidence="10 16" id="KW-0133">Cell shape</keyword>
<evidence type="ECO:0000313" key="19">
    <source>
        <dbReference type="EMBL" id="XBM46229.1"/>
    </source>
</evidence>
<dbReference type="CDD" id="cd16913">
    <property type="entry name" value="YkuD_like"/>
    <property type="match status" value="1"/>
</dbReference>
<keyword evidence="12 16" id="KW-0961">Cell wall biogenesis/degradation</keyword>
<keyword evidence="11 16" id="KW-0573">Peptidoglycan synthesis</keyword>
<evidence type="ECO:0000256" key="15">
    <source>
        <dbReference type="PIRSR" id="PIRSR618044-2"/>
    </source>
</evidence>
<dbReference type="InterPro" id="IPR015956">
    <property type="entry name" value="Peniciliin-bd_prot_C_sf"/>
</dbReference>
<dbReference type="EC" id="3.4.16.4" evidence="4"/>
<comment type="catalytic activity">
    <reaction evidence="13">
        <text>Preferential cleavage: (Ac)2-L-Lys-D-Ala-|-D-Ala. Also transpeptidation of peptidyl-alanyl moieties that are N-acyl substituents of D-alanine.</text>
        <dbReference type="EC" id="3.4.16.4"/>
    </reaction>
</comment>
<dbReference type="Gene3D" id="2.60.410.10">
    <property type="entry name" value="D-Ala-D-Ala carboxypeptidase, C-terminal domain"/>
    <property type="match status" value="1"/>
</dbReference>
<organism evidence="19">
    <name type="scientific">Lactobacillus sp. JCM 1131</name>
    <dbReference type="NCBI Taxonomy" id="3153753"/>
    <lineage>
        <taxon>Bacteria</taxon>
        <taxon>Bacillati</taxon>
        <taxon>Bacillota</taxon>
        <taxon>Bacilli</taxon>
        <taxon>Lactobacillales</taxon>
        <taxon>Lactobacillaceae</taxon>
        <taxon>Lactobacillus</taxon>
    </lineage>
</organism>
<evidence type="ECO:0000256" key="2">
    <source>
        <dbReference type="ARBA" id="ARBA00004752"/>
    </source>
</evidence>
<comment type="similarity">
    <text evidence="3 17">Belongs to the peptidase S11 family.</text>
</comment>
<dbReference type="InterPro" id="IPR001967">
    <property type="entry name" value="Peptidase_S11_N"/>
</dbReference>
<feature type="active site" evidence="14">
    <location>
        <position position="136"/>
    </location>
</feature>
<evidence type="ECO:0000256" key="16">
    <source>
        <dbReference type="PROSITE-ProRule" id="PRU01373"/>
    </source>
</evidence>